<dbReference type="AlphaFoldDB" id="A0A444MQS2"/>
<accession>A0A444MQS2</accession>
<organism evidence="2 3">
    <name type="scientific">Mucilaginibacter gilvus</name>
    <dbReference type="NCBI Taxonomy" id="2305909"/>
    <lineage>
        <taxon>Bacteria</taxon>
        <taxon>Pseudomonadati</taxon>
        <taxon>Bacteroidota</taxon>
        <taxon>Sphingobacteriia</taxon>
        <taxon>Sphingobacteriales</taxon>
        <taxon>Sphingobacteriaceae</taxon>
        <taxon>Mucilaginibacter</taxon>
    </lineage>
</organism>
<name>A0A444MQS2_9SPHI</name>
<sequence>MMDNKAIYPQCDRLLDQLSKFDSEMLDLGSNINDDSIRLFEKGIGFNLPLDFKYILTLHNGISLMGTEVYGLDDELKESSLNKIYHFEHFGAGNPMPAHFLPFSPDGTGKYYCLDLSKITNGLCPVVFWEHSVTYLSLSNVEVCNNSFIDWVQQVMIDWTLADYNYDGSEK</sequence>
<protein>
    <submittedName>
        <fullName evidence="2">SMI1/KNR4 family protein</fullName>
    </submittedName>
</protein>
<feature type="domain" description="Knr4/Smi1-like" evidence="1">
    <location>
        <begin position="31"/>
        <end position="154"/>
    </location>
</feature>
<gene>
    <name evidence="2" type="ORF">EPL05_07845</name>
</gene>
<dbReference type="EMBL" id="SBIW01000003">
    <property type="protein sequence ID" value="RWY53959.1"/>
    <property type="molecule type" value="Genomic_DNA"/>
</dbReference>
<dbReference type="OrthoDB" id="681074at2"/>
<keyword evidence="3" id="KW-1185">Reference proteome</keyword>
<dbReference type="RefSeq" id="WP_128533394.1">
    <property type="nucleotide sequence ID" value="NZ_SBIW01000003.1"/>
</dbReference>
<reference evidence="2 3" key="1">
    <citation type="submission" date="2019-01" db="EMBL/GenBank/DDBJ databases">
        <title>Mucilaginibacter antarcticum sp. nov., isolated from antarctic soil.</title>
        <authorList>
            <person name="Yan Y.-Q."/>
            <person name="Du Z.-J."/>
        </authorList>
    </citation>
    <scope>NUCLEOTIDE SEQUENCE [LARGE SCALE GENOMIC DNA]</scope>
    <source>
        <strain evidence="2 3">F01003</strain>
    </source>
</reference>
<dbReference type="Gene3D" id="3.40.1580.10">
    <property type="entry name" value="SMI1/KNR4-like"/>
    <property type="match status" value="1"/>
</dbReference>
<dbReference type="Pfam" id="PF09346">
    <property type="entry name" value="SMI1_KNR4"/>
    <property type="match status" value="1"/>
</dbReference>
<dbReference type="InterPro" id="IPR037883">
    <property type="entry name" value="Knr4/Smi1-like_sf"/>
</dbReference>
<dbReference type="InterPro" id="IPR018958">
    <property type="entry name" value="Knr4/Smi1-like_dom"/>
</dbReference>
<dbReference type="Proteomes" id="UP000286701">
    <property type="component" value="Unassembled WGS sequence"/>
</dbReference>
<comment type="caution">
    <text evidence="2">The sequence shown here is derived from an EMBL/GenBank/DDBJ whole genome shotgun (WGS) entry which is preliminary data.</text>
</comment>
<evidence type="ECO:0000313" key="3">
    <source>
        <dbReference type="Proteomes" id="UP000286701"/>
    </source>
</evidence>
<dbReference type="SMART" id="SM00860">
    <property type="entry name" value="SMI1_KNR4"/>
    <property type="match status" value="1"/>
</dbReference>
<dbReference type="SUPFAM" id="SSF160631">
    <property type="entry name" value="SMI1/KNR4-like"/>
    <property type="match status" value="1"/>
</dbReference>
<proteinExistence type="predicted"/>
<evidence type="ECO:0000259" key="1">
    <source>
        <dbReference type="SMART" id="SM00860"/>
    </source>
</evidence>
<evidence type="ECO:0000313" key="2">
    <source>
        <dbReference type="EMBL" id="RWY53959.1"/>
    </source>
</evidence>